<dbReference type="Pfam" id="PF13602">
    <property type="entry name" value="ADH_zinc_N_2"/>
    <property type="match status" value="1"/>
</dbReference>
<dbReference type="SMART" id="SM00829">
    <property type="entry name" value="PKS_ER"/>
    <property type="match status" value="1"/>
</dbReference>
<dbReference type="Gene3D" id="3.40.50.720">
    <property type="entry name" value="NAD(P)-binding Rossmann-like Domain"/>
    <property type="match status" value="1"/>
</dbReference>
<dbReference type="PANTHER" id="PTHR11695">
    <property type="entry name" value="ALCOHOL DEHYDROGENASE RELATED"/>
    <property type="match status" value="1"/>
</dbReference>
<dbReference type="EMBL" id="JAVDYJ010000001">
    <property type="protein sequence ID" value="MDR7347763.1"/>
    <property type="molecule type" value="Genomic_DNA"/>
</dbReference>
<accession>A0ABU2B4P4</accession>
<keyword evidence="4" id="KW-1185">Reference proteome</keyword>
<evidence type="ECO:0000313" key="4">
    <source>
        <dbReference type="Proteomes" id="UP001183794"/>
    </source>
</evidence>
<dbReference type="InterPro" id="IPR020843">
    <property type="entry name" value="ER"/>
</dbReference>
<dbReference type="SUPFAM" id="SSF50129">
    <property type="entry name" value="GroES-like"/>
    <property type="match status" value="1"/>
</dbReference>
<sequence length="322" mass="34379">MTASDATMLAIQQEQFGDLDVLHPVRLPNPKPGISEILVRVYASGINPTDWKNRAGKAFVRTLPLVLGWDVSGVVEAVGTGVTLYKPGDEVFGMLPYPHGVGAHAEYAVGPTRAFVPKPSMTDHVQAGALPLAGLTAWQGLVDTARLRSGDRVLIHAAAGGVGHLAVQIAKARGATVIGTASEAKHDFLYELGVDEAIDYRQVDFAEVVRDVDVVFDPIGGDYQLRSLQTLRPGGTLVSIIPRAADGLWDEAKRFKVRAELLLVEADYAGMAALAKLVEEGKLRAEIARTYPLQAAAEAHQAGETGRTMGKMVLVTEAIEQS</sequence>
<dbReference type="Gene3D" id="3.90.180.10">
    <property type="entry name" value="Medium-chain alcohol dehydrogenases, catalytic domain"/>
    <property type="match status" value="1"/>
</dbReference>
<organism evidence="3 4">
    <name type="scientific">Enteractinococcus fodinae</name>
    <dbReference type="NCBI Taxonomy" id="684663"/>
    <lineage>
        <taxon>Bacteria</taxon>
        <taxon>Bacillati</taxon>
        <taxon>Actinomycetota</taxon>
        <taxon>Actinomycetes</taxon>
        <taxon>Micrococcales</taxon>
        <taxon>Micrococcaceae</taxon>
    </lineage>
</organism>
<dbReference type="Pfam" id="PF08240">
    <property type="entry name" value="ADH_N"/>
    <property type="match status" value="1"/>
</dbReference>
<dbReference type="InterPro" id="IPR050700">
    <property type="entry name" value="YIM1/Zinc_Alcohol_DH_Fams"/>
</dbReference>
<evidence type="ECO:0000313" key="3">
    <source>
        <dbReference type="EMBL" id="MDR7347763.1"/>
    </source>
</evidence>
<dbReference type="RefSeq" id="WP_310174340.1">
    <property type="nucleotide sequence ID" value="NZ_BAABHE010000002.1"/>
</dbReference>
<reference evidence="3 4" key="1">
    <citation type="submission" date="2023-07" db="EMBL/GenBank/DDBJ databases">
        <title>Sequencing the genomes of 1000 actinobacteria strains.</title>
        <authorList>
            <person name="Klenk H.-P."/>
        </authorList>
    </citation>
    <scope>NUCLEOTIDE SEQUENCE [LARGE SCALE GENOMIC DNA]</scope>
    <source>
        <strain evidence="3 4">DSM 22966</strain>
    </source>
</reference>
<dbReference type="InterPro" id="IPR036291">
    <property type="entry name" value="NAD(P)-bd_dom_sf"/>
</dbReference>
<dbReference type="InterPro" id="IPR013154">
    <property type="entry name" value="ADH-like_N"/>
</dbReference>
<comment type="caution">
    <text evidence="3">The sequence shown here is derived from an EMBL/GenBank/DDBJ whole genome shotgun (WGS) entry which is preliminary data.</text>
</comment>
<dbReference type="Proteomes" id="UP001183794">
    <property type="component" value="Unassembled WGS sequence"/>
</dbReference>
<evidence type="ECO:0000259" key="2">
    <source>
        <dbReference type="SMART" id="SM00829"/>
    </source>
</evidence>
<dbReference type="PANTHER" id="PTHR11695:SF294">
    <property type="entry name" value="RETICULON-4-INTERACTING PROTEIN 1, MITOCHONDRIAL"/>
    <property type="match status" value="1"/>
</dbReference>
<dbReference type="InterPro" id="IPR002364">
    <property type="entry name" value="Quin_OxRdtase/zeta-crystal_CS"/>
</dbReference>
<dbReference type="CDD" id="cd05289">
    <property type="entry name" value="MDR_like_2"/>
    <property type="match status" value="1"/>
</dbReference>
<dbReference type="SUPFAM" id="SSF51735">
    <property type="entry name" value="NAD(P)-binding Rossmann-fold domains"/>
    <property type="match status" value="1"/>
</dbReference>
<proteinExistence type="predicted"/>
<gene>
    <name evidence="3" type="ORF">J2S62_002020</name>
</gene>
<dbReference type="InterPro" id="IPR011032">
    <property type="entry name" value="GroES-like_sf"/>
</dbReference>
<dbReference type="PROSITE" id="PS01162">
    <property type="entry name" value="QOR_ZETA_CRYSTAL"/>
    <property type="match status" value="1"/>
</dbReference>
<keyword evidence="1" id="KW-0560">Oxidoreductase</keyword>
<name>A0ABU2B4P4_9MICC</name>
<protein>
    <submittedName>
        <fullName evidence="3">NADPH:quinone reductase-like Zn-dependent oxidoreductase</fullName>
    </submittedName>
</protein>
<feature type="domain" description="Enoyl reductase (ER)" evidence="2">
    <location>
        <begin position="17"/>
        <end position="314"/>
    </location>
</feature>
<evidence type="ECO:0000256" key="1">
    <source>
        <dbReference type="ARBA" id="ARBA00023002"/>
    </source>
</evidence>